<gene>
    <name evidence="4" type="ORF">G5C33_03215</name>
</gene>
<dbReference type="Gene3D" id="3.40.50.1000">
    <property type="entry name" value="HAD superfamily/HAD-like"/>
    <property type="match status" value="1"/>
</dbReference>
<evidence type="ECO:0000256" key="1">
    <source>
        <dbReference type="ARBA" id="ARBA00022723"/>
    </source>
</evidence>
<dbReference type="EMBL" id="CP049109">
    <property type="protein sequence ID" value="QIG78894.1"/>
    <property type="molecule type" value="Genomic_DNA"/>
</dbReference>
<dbReference type="NCBIfam" id="TIGR01488">
    <property type="entry name" value="HAD-SF-IB"/>
    <property type="match status" value="1"/>
</dbReference>
<dbReference type="KEGG" id="spzr:G5C33_03215"/>
<organism evidence="4 5">
    <name type="scientific">Stakelama tenebrarum</name>
    <dbReference type="NCBI Taxonomy" id="2711215"/>
    <lineage>
        <taxon>Bacteria</taxon>
        <taxon>Pseudomonadati</taxon>
        <taxon>Pseudomonadota</taxon>
        <taxon>Alphaproteobacteria</taxon>
        <taxon>Sphingomonadales</taxon>
        <taxon>Sphingomonadaceae</taxon>
        <taxon>Stakelama</taxon>
    </lineage>
</organism>
<dbReference type="Pfam" id="PF12710">
    <property type="entry name" value="HAD"/>
    <property type="match status" value="1"/>
</dbReference>
<dbReference type="InterPro" id="IPR023214">
    <property type="entry name" value="HAD_sf"/>
</dbReference>
<keyword evidence="2" id="KW-0378">Hydrolase</keyword>
<dbReference type="SUPFAM" id="SSF56784">
    <property type="entry name" value="HAD-like"/>
    <property type="match status" value="1"/>
</dbReference>
<dbReference type="InterPro" id="IPR050582">
    <property type="entry name" value="HAD-like_SerB"/>
</dbReference>
<dbReference type="AlphaFoldDB" id="A0A6G6Y1S9"/>
<keyword evidence="3" id="KW-0460">Magnesium</keyword>
<evidence type="ECO:0000256" key="2">
    <source>
        <dbReference type="ARBA" id="ARBA00022801"/>
    </source>
</evidence>
<name>A0A6G6Y1S9_9SPHN</name>
<dbReference type="PANTHER" id="PTHR43344:SF13">
    <property type="entry name" value="PHOSPHATASE RV3661-RELATED"/>
    <property type="match status" value="1"/>
</dbReference>
<dbReference type="Proteomes" id="UP000501568">
    <property type="component" value="Chromosome"/>
</dbReference>
<dbReference type="GO" id="GO:0016787">
    <property type="term" value="F:hydrolase activity"/>
    <property type="evidence" value="ECO:0007669"/>
    <property type="project" value="UniProtKB-KW"/>
</dbReference>
<reference evidence="4 5" key="1">
    <citation type="submission" date="2020-02" db="EMBL/GenBank/DDBJ databases">
        <authorList>
            <person name="Zheng R.K."/>
            <person name="Sun C.M."/>
        </authorList>
    </citation>
    <scope>NUCLEOTIDE SEQUENCE [LARGE SCALE GENOMIC DNA]</scope>
    <source>
        <strain evidence="5">zrk23</strain>
    </source>
</reference>
<dbReference type="PANTHER" id="PTHR43344">
    <property type="entry name" value="PHOSPHOSERINE PHOSPHATASE"/>
    <property type="match status" value="1"/>
</dbReference>
<protein>
    <submittedName>
        <fullName evidence="4">HAD-IB family phosphatase</fullName>
    </submittedName>
</protein>
<dbReference type="GO" id="GO:0046872">
    <property type="term" value="F:metal ion binding"/>
    <property type="evidence" value="ECO:0007669"/>
    <property type="project" value="UniProtKB-KW"/>
</dbReference>
<dbReference type="Gene3D" id="1.20.1440.100">
    <property type="entry name" value="SG protein - dephosphorylation function"/>
    <property type="match status" value="1"/>
</dbReference>
<keyword evidence="1" id="KW-0479">Metal-binding</keyword>
<proteinExistence type="predicted"/>
<evidence type="ECO:0000313" key="4">
    <source>
        <dbReference type="EMBL" id="QIG78894.1"/>
    </source>
</evidence>
<keyword evidence="5" id="KW-1185">Reference proteome</keyword>
<dbReference type="InterPro" id="IPR036412">
    <property type="entry name" value="HAD-like_sf"/>
</dbReference>
<accession>A0A6G6Y1S9</accession>
<evidence type="ECO:0000256" key="3">
    <source>
        <dbReference type="ARBA" id="ARBA00022842"/>
    </source>
</evidence>
<dbReference type="RefSeq" id="WP_165325894.1">
    <property type="nucleotide sequence ID" value="NZ_CP049109.1"/>
</dbReference>
<evidence type="ECO:0000313" key="5">
    <source>
        <dbReference type="Proteomes" id="UP000501568"/>
    </source>
</evidence>
<sequence length="224" mass="24657">MHYLAVYDMDKTITRAPTWTPFLIHAAKRRAPWRLALLPLAGLATLGYAAKLLDRGALKQVTQRLMLGDRVSHEAATGLAESYAEDVAHTNTLEGARTRIAADRAAGYRLVMATASHGYYAQAIAKRLGFDDVVATQARRNAEGDLLSLIEGENCYGPAKLRMIEAWMQKNGIARGEAQVRAYSDHVSDAPLLGWADEGFAVNAHGPLRKMAVERGWEILDWRG</sequence>